<evidence type="ECO:0000313" key="2">
    <source>
        <dbReference type="EMBL" id="PSS27888.1"/>
    </source>
</evidence>
<dbReference type="RefSeq" id="XP_024725413.1">
    <property type="nucleotide sequence ID" value="XM_024867886.1"/>
</dbReference>
<keyword evidence="3" id="KW-1185">Reference proteome</keyword>
<name>A0A2T3BEY5_AMORE</name>
<feature type="region of interest" description="Disordered" evidence="1">
    <location>
        <begin position="1"/>
        <end position="21"/>
    </location>
</feature>
<accession>A0A2T3BEY5</accession>
<sequence>MKSSGHHVHQLGESSYVKHGTKHEVHREIEAMEFVRQHTSIPVPSVLEVVGVSERNPDNPNSWFSMSTTMT</sequence>
<gene>
    <name evidence="2" type="ORF">M430DRAFT_46953</name>
</gene>
<dbReference type="OrthoDB" id="2906425at2759"/>
<dbReference type="AlphaFoldDB" id="A0A2T3BEY5"/>
<evidence type="ECO:0000313" key="3">
    <source>
        <dbReference type="Proteomes" id="UP000241818"/>
    </source>
</evidence>
<protein>
    <submittedName>
        <fullName evidence="2">Uncharacterized protein</fullName>
    </submittedName>
</protein>
<dbReference type="InParanoid" id="A0A2T3BEY5"/>
<dbReference type="Proteomes" id="UP000241818">
    <property type="component" value="Unassembled WGS sequence"/>
</dbReference>
<proteinExistence type="predicted"/>
<evidence type="ECO:0000256" key="1">
    <source>
        <dbReference type="SAM" id="MobiDB-lite"/>
    </source>
</evidence>
<dbReference type="GeneID" id="36575967"/>
<organism evidence="2 3">
    <name type="scientific">Amorphotheca resinae ATCC 22711</name>
    <dbReference type="NCBI Taxonomy" id="857342"/>
    <lineage>
        <taxon>Eukaryota</taxon>
        <taxon>Fungi</taxon>
        <taxon>Dikarya</taxon>
        <taxon>Ascomycota</taxon>
        <taxon>Pezizomycotina</taxon>
        <taxon>Leotiomycetes</taxon>
        <taxon>Helotiales</taxon>
        <taxon>Amorphothecaceae</taxon>
        <taxon>Amorphotheca</taxon>
    </lineage>
</organism>
<dbReference type="EMBL" id="KZ679006">
    <property type="protein sequence ID" value="PSS27888.1"/>
    <property type="molecule type" value="Genomic_DNA"/>
</dbReference>
<reference evidence="2 3" key="1">
    <citation type="journal article" date="2018" name="New Phytol.">
        <title>Comparative genomics and transcriptomics depict ericoid mycorrhizal fungi as versatile saprotrophs and plant mutualists.</title>
        <authorList>
            <person name="Martino E."/>
            <person name="Morin E."/>
            <person name="Grelet G.A."/>
            <person name="Kuo A."/>
            <person name="Kohler A."/>
            <person name="Daghino S."/>
            <person name="Barry K.W."/>
            <person name="Cichocki N."/>
            <person name="Clum A."/>
            <person name="Dockter R.B."/>
            <person name="Hainaut M."/>
            <person name="Kuo R.C."/>
            <person name="LaButti K."/>
            <person name="Lindahl B.D."/>
            <person name="Lindquist E.A."/>
            <person name="Lipzen A."/>
            <person name="Khouja H.R."/>
            <person name="Magnuson J."/>
            <person name="Murat C."/>
            <person name="Ohm R.A."/>
            <person name="Singer S.W."/>
            <person name="Spatafora J.W."/>
            <person name="Wang M."/>
            <person name="Veneault-Fourrey C."/>
            <person name="Henrissat B."/>
            <person name="Grigoriev I.V."/>
            <person name="Martin F.M."/>
            <person name="Perotto S."/>
        </authorList>
    </citation>
    <scope>NUCLEOTIDE SEQUENCE [LARGE SCALE GENOMIC DNA]</scope>
    <source>
        <strain evidence="2 3">ATCC 22711</strain>
    </source>
</reference>